<feature type="region of interest" description="Disordered" evidence="2">
    <location>
        <begin position="1"/>
        <end position="23"/>
    </location>
</feature>
<reference evidence="3 4" key="1">
    <citation type="submission" date="2019-09" db="EMBL/GenBank/DDBJ databases">
        <title>YIM 132548 draft genome.</title>
        <authorList>
            <person name="Jiang L."/>
        </authorList>
    </citation>
    <scope>NUCLEOTIDE SEQUENCE [LARGE SCALE GENOMIC DNA]</scope>
    <source>
        <strain evidence="3 4">YIM 132548</strain>
    </source>
</reference>
<dbReference type="AlphaFoldDB" id="A0A6N6MZA8"/>
<proteinExistence type="inferred from homology"/>
<evidence type="ECO:0000256" key="2">
    <source>
        <dbReference type="SAM" id="MobiDB-lite"/>
    </source>
</evidence>
<organism evidence="3 4">
    <name type="scientific">Methylobacterium planeticum</name>
    <dbReference type="NCBI Taxonomy" id="2615211"/>
    <lineage>
        <taxon>Bacteria</taxon>
        <taxon>Pseudomonadati</taxon>
        <taxon>Pseudomonadota</taxon>
        <taxon>Alphaproteobacteria</taxon>
        <taxon>Hyphomicrobiales</taxon>
        <taxon>Methylobacteriaceae</taxon>
        <taxon>Methylobacterium</taxon>
    </lineage>
</organism>
<protein>
    <submittedName>
        <fullName evidence="3">DUF1674 domain-containing protein</fullName>
    </submittedName>
</protein>
<name>A0A6N6MZA8_9HYPH</name>
<dbReference type="Pfam" id="PF07896">
    <property type="entry name" value="DUF1674"/>
    <property type="match status" value="1"/>
</dbReference>
<dbReference type="InterPro" id="IPR012875">
    <property type="entry name" value="SDHF4"/>
</dbReference>
<dbReference type="RefSeq" id="WP_150962541.1">
    <property type="nucleotide sequence ID" value="NZ_VZZJ01000004.1"/>
</dbReference>
<evidence type="ECO:0000313" key="4">
    <source>
        <dbReference type="Proteomes" id="UP000441523"/>
    </source>
</evidence>
<dbReference type="Proteomes" id="UP000441523">
    <property type="component" value="Unassembled WGS sequence"/>
</dbReference>
<comment type="caution">
    <text evidence="3">The sequence shown here is derived from an EMBL/GenBank/DDBJ whole genome shotgun (WGS) entry which is preliminary data.</text>
</comment>
<dbReference type="EMBL" id="VZZJ01000004">
    <property type="protein sequence ID" value="KAB1074902.1"/>
    <property type="molecule type" value="Genomic_DNA"/>
</dbReference>
<evidence type="ECO:0000256" key="1">
    <source>
        <dbReference type="ARBA" id="ARBA00005701"/>
    </source>
</evidence>
<keyword evidence="4" id="KW-1185">Reference proteome</keyword>
<sequence>MQDPKKTAPADESETGLPTRVLSPAAERALAEAAERRAAIDAHAAGIAARGERRGRGGLEPVRYDDWEVKGIAVDF</sequence>
<evidence type="ECO:0000313" key="3">
    <source>
        <dbReference type="EMBL" id="KAB1074902.1"/>
    </source>
</evidence>
<accession>A0A6N6MZA8</accession>
<comment type="similarity">
    <text evidence="1">Belongs to the SDHAF4 family.</text>
</comment>
<gene>
    <name evidence="3" type="ORF">F6X51_07235</name>
</gene>